<feature type="compositionally biased region" description="Polar residues" evidence="1">
    <location>
        <begin position="764"/>
        <end position="775"/>
    </location>
</feature>
<evidence type="ECO:0000313" key="4">
    <source>
        <dbReference type="Proteomes" id="UP000016922"/>
    </source>
</evidence>
<dbReference type="GeneID" id="19463890"/>
<keyword evidence="4" id="KW-1185">Reference proteome</keyword>
<feature type="compositionally biased region" description="Polar residues" evidence="1">
    <location>
        <begin position="1061"/>
        <end position="1078"/>
    </location>
</feature>
<gene>
    <name evidence="3" type="ORF">GLAREA_04835</name>
</gene>
<dbReference type="KEGG" id="glz:GLAREA_04835"/>
<accession>S3CSJ2</accession>
<dbReference type="InterPro" id="IPR058155">
    <property type="entry name" value="Skg3/CAF120-like_PH"/>
</dbReference>
<dbReference type="Pfam" id="PF25381">
    <property type="entry name" value="PH_26"/>
    <property type="match status" value="1"/>
</dbReference>
<evidence type="ECO:0000313" key="3">
    <source>
        <dbReference type="EMBL" id="EPE28044.1"/>
    </source>
</evidence>
<feature type="compositionally biased region" description="Polar residues" evidence="1">
    <location>
        <begin position="727"/>
        <end position="736"/>
    </location>
</feature>
<dbReference type="eggNOG" id="ENOG502QPV9">
    <property type="taxonomic scope" value="Eukaryota"/>
</dbReference>
<dbReference type="SMART" id="SM00233">
    <property type="entry name" value="PH"/>
    <property type="match status" value="1"/>
</dbReference>
<feature type="region of interest" description="Disordered" evidence="1">
    <location>
        <begin position="700"/>
        <end position="742"/>
    </location>
</feature>
<feature type="compositionally biased region" description="Basic and acidic residues" evidence="1">
    <location>
        <begin position="708"/>
        <end position="725"/>
    </location>
</feature>
<feature type="region of interest" description="Disordered" evidence="1">
    <location>
        <begin position="759"/>
        <end position="893"/>
    </location>
</feature>
<feature type="region of interest" description="Disordered" evidence="1">
    <location>
        <begin position="1298"/>
        <end position="1405"/>
    </location>
</feature>
<feature type="region of interest" description="Disordered" evidence="1">
    <location>
        <begin position="1"/>
        <end position="88"/>
    </location>
</feature>
<dbReference type="Proteomes" id="UP000016922">
    <property type="component" value="Unassembled WGS sequence"/>
</dbReference>
<dbReference type="InterPro" id="IPR011993">
    <property type="entry name" value="PH-like_dom_sf"/>
</dbReference>
<feature type="domain" description="PH" evidence="2">
    <location>
        <begin position="120"/>
        <end position="238"/>
    </location>
</feature>
<feature type="region of interest" description="Disordered" evidence="1">
    <location>
        <begin position="480"/>
        <end position="670"/>
    </location>
</feature>
<feature type="region of interest" description="Disordered" evidence="1">
    <location>
        <begin position="1000"/>
        <end position="1078"/>
    </location>
</feature>
<feature type="compositionally biased region" description="Low complexity" evidence="1">
    <location>
        <begin position="1298"/>
        <end position="1318"/>
    </location>
</feature>
<feature type="compositionally biased region" description="Polar residues" evidence="1">
    <location>
        <begin position="56"/>
        <end position="73"/>
    </location>
</feature>
<dbReference type="OMA" id="ASHTWDA"/>
<feature type="compositionally biased region" description="Polar residues" evidence="1">
    <location>
        <begin position="1370"/>
        <end position="1379"/>
    </location>
</feature>
<dbReference type="FunFam" id="2.30.29.30:FF:000203">
    <property type="entry name" value="PH domain-containing protein"/>
    <property type="match status" value="1"/>
</dbReference>
<dbReference type="EMBL" id="KE145369">
    <property type="protein sequence ID" value="EPE28044.1"/>
    <property type="molecule type" value="Genomic_DNA"/>
</dbReference>
<dbReference type="InterPro" id="IPR001849">
    <property type="entry name" value="PH_domain"/>
</dbReference>
<feature type="region of interest" description="Disordered" evidence="1">
    <location>
        <begin position="1117"/>
        <end position="1186"/>
    </location>
</feature>
<dbReference type="Pfam" id="PF00169">
    <property type="entry name" value="PH"/>
    <property type="match status" value="1"/>
</dbReference>
<feature type="compositionally biased region" description="Polar residues" evidence="1">
    <location>
        <begin position="830"/>
        <end position="863"/>
    </location>
</feature>
<protein>
    <submittedName>
        <fullName evidence="3">PH</fullName>
    </submittedName>
</protein>
<sequence length="1405" mass="154276">MSSGKMGTRNRVLSFMSKFSDRESSPSSSQTPPPPPRQESSKPPTRDNVREVSPAMPSSSNYNMDGASSSQTRNGRERAVSSSRPMSMVQTYQPPLMDVNEDTLPELQPIFTFLNSHANKLYQEGYFLKLDDQNTHGKANADRTWTECFAQLVGTVLSLWDAAELDTAGQDGEVLPKFINLTDASIKMIESLPTRSSNEEPLQNVLSVSTAGRNRYLLHFNSHHSLVQWTAGIRLAMFEHATLQEAYTGALIAGKGKGLNNIGVILERAKVKHEDWARVRFGAGTPWRRCWCVITPPDEKEVLKLQKQANKKKSAYDKTRLPVLRGDVKFYDTKKTKKMRPIATVTDAYSAFAIYPQSKPLIDASTLIKMEGVITIHSNPPSTTEGFVFVMPEVHPAVSGFEMMLRWLFPVYDTFALYGRPGRLIADTLDPQSLMFAMPKHRRYGYLEILDVTGLIVEQGSATWRESEWRRRMKELTKKRMTAIESGSHANSRYSSRRSARNSFGPSRTRLQFDDEASVRSSPSTSWGPPHPNDVPNPLPRTDSAPATAGTFNPARQVGTHHRSVSETQGLDRYGNESPVSAYDGPYEQAPIPPPHAIGVNPSNPGSGLRYPLDLSVPDRNSSEDDRSARATPVRELQELQATSSPEPVAAPPAFNHGPGAKPISKPYHSPELRRANSRMSNATLSQMTGASGTAAAIAAQGEMGRTSADHGRQNVSSHTEDRSQRGVPQNANTPNDFLANQRGMNEGLVTSNNERFSFEKSHASQPSNFDSRAQYSPPPRLDSLNSAHSIPPVNEQPPPPPTHNANTSPPRTYNPPGIFSSPERAVQDPRSQGHNPQQSVDSTTSTISQSQYPNKLQTSQSILRKPLPTRTATLKTQSSEDDANSPSDTGSLINHVIDQDAFDMIGLDNRTQTLRSENQIHRQNSDASIYEDNASTASPDYASTRPSIDSRKSQKSVERPRAGVKKTVGNPESNLSQMENARMSIPDINFGPTINYAAGRPPIRSHSPGLVQSYSSDRSRSGGTSPGPAMNNYPPDRAPRHNSQSGRPESAGGRTRYESRSTITPETAHYRNSSAESRTLAWQPGMAVSASPAQAPQSITAEQFVAQRAAAAIATPQYAHQRQSSSNALARTTVGRATPDRNSTTPPLARNRSSDYLTQQGHSRNSSTDMLARPSSRGASATLSPAVAAEASSKLSAREQEHIARATGQPLISVANNNKRLSMHQPGLVGAIEAREMEKQQIKQGINSQAVEHAIHKRQQQQLYEQQQQYHQQQQMQTAYRQPQSYNMGQFQQQQYPVHGQQYQAHPQQQQFQTQGQSPGWGTSPAASVFAQGGGWTQSPGYAQPSPGYSQQSPAGRQSPGYPQPSPGFTPQSQTGRQSPGRFPAQQQYFPPQGQGRGNQNHGY</sequence>
<evidence type="ECO:0000256" key="1">
    <source>
        <dbReference type="SAM" id="MobiDB-lite"/>
    </source>
</evidence>
<organism evidence="3 4">
    <name type="scientific">Glarea lozoyensis (strain ATCC 20868 / MF5171)</name>
    <dbReference type="NCBI Taxonomy" id="1116229"/>
    <lineage>
        <taxon>Eukaryota</taxon>
        <taxon>Fungi</taxon>
        <taxon>Dikarya</taxon>
        <taxon>Ascomycota</taxon>
        <taxon>Pezizomycotina</taxon>
        <taxon>Leotiomycetes</taxon>
        <taxon>Helotiales</taxon>
        <taxon>Helotiaceae</taxon>
        <taxon>Glarea</taxon>
    </lineage>
</organism>
<dbReference type="RefSeq" id="XP_008085403.1">
    <property type="nucleotide sequence ID" value="XM_008087212.1"/>
</dbReference>
<feature type="compositionally biased region" description="Polar residues" evidence="1">
    <location>
        <begin position="1155"/>
        <end position="1170"/>
    </location>
</feature>
<feature type="compositionally biased region" description="Polar residues" evidence="1">
    <location>
        <begin position="1338"/>
        <end position="1357"/>
    </location>
</feature>
<dbReference type="SUPFAM" id="SSF50729">
    <property type="entry name" value="PH domain-like"/>
    <property type="match status" value="1"/>
</dbReference>
<feature type="compositionally biased region" description="Polar residues" evidence="1">
    <location>
        <begin position="926"/>
        <end position="939"/>
    </location>
</feature>
<dbReference type="PROSITE" id="PS50003">
    <property type="entry name" value="PH_DOMAIN"/>
    <property type="match status" value="1"/>
</dbReference>
<proteinExistence type="predicted"/>
<feature type="region of interest" description="Disordered" evidence="1">
    <location>
        <begin position="922"/>
        <end position="978"/>
    </location>
</feature>
<dbReference type="OrthoDB" id="5563754at2759"/>
<name>S3CSJ2_GLAL2</name>
<evidence type="ECO:0000259" key="2">
    <source>
        <dbReference type="PROSITE" id="PS50003"/>
    </source>
</evidence>
<dbReference type="HOGENOM" id="CLU_005248_1_1_1"/>
<reference evidence="3 4" key="1">
    <citation type="journal article" date="2013" name="BMC Genomics">
        <title>Genomics-driven discovery of the pneumocandin biosynthetic gene cluster in the fungus Glarea lozoyensis.</title>
        <authorList>
            <person name="Chen L."/>
            <person name="Yue Q."/>
            <person name="Zhang X."/>
            <person name="Xiang M."/>
            <person name="Wang C."/>
            <person name="Li S."/>
            <person name="Che Y."/>
            <person name="Ortiz-Lopez F.J."/>
            <person name="Bills G.F."/>
            <person name="Liu X."/>
            <person name="An Z."/>
        </authorList>
    </citation>
    <scope>NUCLEOTIDE SEQUENCE [LARGE SCALE GENOMIC DNA]</scope>
    <source>
        <strain evidence="4">ATCC 20868 / MF5171</strain>
    </source>
</reference>
<feature type="compositionally biased region" description="Pro residues" evidence="1">
    <location>
        <begin position="529"/>
        <end position="539"/>
    </location>
</feature>
<feature type="compositionally biased region" description="Basic and acidic residues" evidence="1">
    <location>
        <begin position="949"/>
        <end position="962"/>
    </location>
</feature>
<dbReference type="Gene3D" id="2.30.29.30">
    <property type="entry name" value="Pleckstrin-homology domain (PH domain)/Phosphotyrosine-binding domain (PTB)"/>
    <property type="match status" value="1"/>
</dbReference>